<evidence type="ECO:0000313" key="4">
    <source>
        <dbReference type="EMBL" id="CAD8948565.1"/>
    </source>
</evidence>
<protein>
    <recommendedName>
        <fullName evidence="2">25S rRNA (uridine-N(3))-methyltransferase BMT5-like domain-containing protein</fullName>
    </recommendedName>
</protein>
<reference evidence="4" key="1">
    <citation type="submission" date="2021-01" db="EMBL/GenBank/DDBJ databases">
        <authorList>
            <person name="Corre E."/>
            <person name="Pelletier E."/>
            <person name="Niang G."/>
            <person name="Scheremetjew M."/>
            <person name="Finn R."/>
            <person name="Kale V."/>
            <person name="Holt S."/>
            <person name="Cochrane G."/>
            <person name="Meng A."/>
            <person name="Brown T."/>
            <person name="Cohen L."/>
        </authorList>
    </citation>
    <scope>NUCLEOTIDE SEQUENCE</scope>
    <source>
        <strain evidence="3">CCMP441</strain>
        <strain evidence="4">CCMP644</strain>
    </source>
</reference>
<dbReference type="EMBL" id="HBFK01015646">
    <property type="protein sequence ID" value="CAD8743123.1"/>
    <property type="molecule type" value="Transcribed_RNA"/>
</dbReference>
<accession>A0A6U4NC07</accession>
<dbReference type="GO" id="GO:0070042">
    <property type="term" value="F:rRNA (uridine-N3-)-methyltransferase activity"/>
    <property type="evidence" value="ECO:0007669"/>
    <property type="project" value="InterPro"/>
</dbReference>
<dbReference type="GO" id="GO:0070475">
    <property type="term" value="P:rRNA base methylation"/>
    <property type="evidence" value="ECO:0007669"/>
    <property type="project" value="InterPro"/>
</dbReference>
<dbReference type="PANTHER" id="PTHR11538:SF26">
    <property type="entry name" value="FERREDOXIN-FOLD ANTICODON-BINDING DOMAIN-CONTAINING PROTEIN 1"/>
    <property type="match status" value="1"/>
</dbReference>
<feature type="domain" description="25S rRNA (uridine-N(3))-methyltransferase BMT5-like" evidence="2">
    <location>
        <begin position="92"/>
        <end position="258"/>
    </location>
</feature>
<evidence type="ECO:0000313" key="3">
    <source>
        <dbReference type="EMBL" id="CAD8743123.1"/>
    </source>
</evidence>
<dbReference type="InterPro" id="IPR019446">
    <property type="entry name" value="BMT5-like"/>
</dbReference>
<proteinExistence type="predicted"/>
<dbReference type="GO" id="GO:0005737">
    <property type="term" value="C:cytoplasm"/>
    <property type="evidence" value="ECO:0007669"/>
    <property type="project" value="TreeGrafter"/>
</dbReference>
<gene>
    <name evidence="4" type="ORF">HAND00432_LOCUS3083</name>
    <name evidence="3" type="ORF">HAND1043_LOCUS9617</name>
</gene>
<feature type="compositionally biased region" description="Basic residues" evidence="1">
    <location>
        <begin position="1"/>
        <end position="13"/>
    </location>
</feature>
<sequence>MGKAARKNIVKGLRKTDRKAVKKLSKGQRKLVQGALKGGAGGSWVTKLVRDASGPKGPSREEQMRLKQARNSSGPAQTAAFFLTKNPDAKTLLVGEGNFSFARSLIELLGEGRGSNVTATAFDTRKEMKSKYEDAAANVAQVKASGAQVLYGIDGTRLEVHSELSKPYDLIVFNFPHVGLGIKDQELNVAANQELVAKFLESGSLLCSDKGLICVTTKKGDPYDSWRVPLLGMRVSTLRLKNTVAFDPASFPGYAHRRTAGAHGEDEGGSDNDIMSHGAHTFIFTPEEVQKSKKDSGDSIKKKKGKLLFTAGKRGGFNPKGGSSKGAKK</sequence>
<dbReference type="AlphaFoldDB" id="A0A6U4NC07"/>
<feature type="region of interest" description="Disordered" evidence="1">
    <location>
        <begin position="1"/>
        <end position="28"/>
    </location>
</feature>
<name>A0A6U4NC07_HEMAN</name>
<evidence type="ECO:0000256" key="1">
    <source>
        <dbReference type="SAM" id="MobiDB-lite"/>
    </source>
</evidence>
<dbReference type="EMBL" id="HBFX01004998">
    <property type="protein sequence ID" value="CAD8948565.1"/>
    <property type="molecule type" value="Transcribed_RNA"/>
</dbReference>
<feature type="compositionally biased region" description="Basic and acidic residues" evidence="1">
    <location>
        <begin position="288"/>
        <end position="300"/>
    </location>
</feature>
<evidence type="ECO:0000259" key="2">
    <source>
        <dbReference type="Pfam" id="PF10354"/>
    </source>
</evidence>
<feature type="region of interest" description="Disordered" evidence="1">
    <location>
        <begin position="285"/>
        <end position="329"/>
    </location>
</feature>
<dbReference type="Pfam" id="PF10354">
    <property type="entry name" value="BMT5-like"/>
    <property type="match status" value="1"/>
</dbReference>
<dbReference type="PANTHER" id="PTHR11538">
    <property type="entry name" value="PHENYLALANYL-TRNA SYNTHETASE"/>
    <property type="match status" value="1"/>
</dbReference>
<organism evidence="4">
    <name type="scientific">Hemiselmis andersenii</name>
    <name type="common">Cryptophyte alga</name>
    <dbReference type="NCBI Taxonomy" id="464988"/>
    <lineage>
        <taxon>Eukaryota</taxon>
        <taxon>Cryptophyceae</taxon>
        <taxon>Cryptomonadales</taxon>
        <taxon>Hemiselmidaceae</taxon>
        <taxon>Hemiselmis</taxon>
    </lineage>
</organism>